<accession>A0AAV2YV99</accession>
<evidence type="ECO:0000256" key="3">
    <source>
        <dbReference type="SAM" id="Coils"/>
    </source>
</evidence>
<dbReference type="InterPro" id="IPR002777">
    <property type="entry name" value="PFD_beta-like"/>
</dbReference>
<name>A0AAV2YV99_9STRA</name>
<proteinExistence type="inferred from homology"/>
<dbReference type="AlphaFoldDB" id="A0AAV2YV99"/>
<evidence type="ECO:0000259" key="4">
    <source>
        <dbReference type="Pfam" id="PF02953"/>
    </source>
</evidence>
<reference evidence="5" key="2">
    <citation type="journal article" date="2023" name="Microbiol Resour">
        <title>Decontamination and Annotation of the Draft Genome Sequence of the Oomycete Lagenidium giganteum ARSEF 373.</title>
        <authorList>
            <person name="Morgan W.R."/>
            <person name="Tartar A."/>
        </authorList>
    </citation>
    <scope>NUCLEOTIDE SEQUENCE</scope>
    <source>
        <strain evidence="5">ARSEF 373</strain>
    </source>
</reference>
<evidence type="ECO:0000313" key="6">
    <source>
        <dbReference type="Proteomes" id="UP001146120"/>
    </source>
</evidence>
<protein>
    <recommendedName>
        <fullName evidence="4">Tim10-like domain-containing protein</fullName>
    </recommendedName>
</protein>
<dbReference type="Pfam" id="PF02953">
    <property type="entry name" value="zf-Tim10_DDP"/>
    <property type="match status" value="1"/>
</dbReference>
<gene>
    <name evidence="5" type="ORF">N0F65_003839</name>
</gene>
<keyword evidence="6" id="KW-1185">Reference proteome</keyword>
<dbReference type="SUPFAM" id="SSF46579">
    <property type="entry name" value="Prefoldin"/>
    <property type="match status" value="1"/>
</dbReference>
<keyword evidence="3" id="KW-0175">Coiled coil</keyword>
<dbReference type="GO" id="GO:0006457">
    <property type="term" value="P:protein folding"/>
    <property type="evidence" value="ECO:0007669"/>
    <property type="project" value="InterPro"/>
</dbReference>
<dbReference type="FunFam" id="1.10.287.370:FF:000002">
    <property type="entry name" value="Prefoldin subunit 2"/>
    <property type="match status" value="1"/>
</dbReference>
<comment type="similarity">
    <text evidence="1">Belongs to the prefoldin subunit beta family.</text>
</comment>
<dbReference type="Gene3D" id="1.10.287.370">
    <property type="match status" value="1"/>
</dbReference>
<reference evidence="5" key="1">
    <citation type="submission" date="2022-11" db="EMBL/GenBank/DDBJ databases">
        <authorList>
            <person name="Morgan W.R."/>
            <person name="Tartar A."/>
        </authorList>
    </citation>
    <scope>NUCLEOTIDE SEQUENCE</scope>
    <source>
        <strain evidence="5">ARSEF 373</strain>
    </source>
</reference>
<dbReference type="PANTHER" id="PTHR13303">
    <property type="entry name" value="PREFOLDIN SUBUNIT 2"/>
    <property type="match status" value="1"/>
</dbReference>
<sequence length="463" mass="51866">MNDDKANKLPSTDNTSLTCAARIFGVECADVNLDFMRCKQKDENPAACLPQGEKVTACVLKVLKDLENHCGDTYSAYKKALKKNWHQIDEVRKEQAAMEQCWRDFKAAKILQAVHRDLRPQSSGDSENVARRLQQRSWYPGTAQIKLPTKDTMDEASLNSLTAEQKNAVVMRMRAEVQQQALEQLTQNLQEKCFDKCITRPQSKLDNKQQNCLALCINRYIDTMKTVSETMVQRGSQTKNAAFLFLGAGKLRHGHIGFALATDVAGKREGVRFAGEDAVGVHAGNIDLHRRVVLGRDDAVGPRAAGNNECMSTFWPASFCMLAFGTHCLITIEREDWNADDDKQARMAGPNDGAQLTEQQIVAMYKSMRAEIRQMAEKIAELEVEISEHDRVVSTLTELPPARKAYRMVGGVLVERTVQEVLPAVKSNRDGIAQVLSQLNENIKQKEAAANDWQRKYNIVVQP</sequence>
<dbReference type="GO" id="GO:0051082">
    <property type="term" value="F:unfolded protein binding"/>
    <property type="evidence" value="ECO:0007669"/>
    <property type="project" value="InterPro"/>
</dbReference>
<dbReference type="Pfam" id="PF01920">
    <property type="entry name" value="Prefoldin_2"/>
    <property type="match status" value="1"/>
</dbReference>
<dbReference type="InterPro" id="IPR009053">
    <property type="entry name" value="Prefoldin"/>
</dbReference>
<evidence type="ECO:0000256" key="1">
    <source>
        <dbReference type="ARBA" id="ARBA00008045"/>
    </source>
</evidence>
<dbReference type="EMBL" id="DAKRPA010000143">
    <property type="protein sequence ID" value="DAZ97208.1"/>
    <property type="molecule type" value="Genomic_DNA"/>
</dbReference>
<dbReference type="GO" id="GO:0016272">
    <property type="term" value="C:prefoldin complex"/>
    <property type="evidence" value="ECO:0007669"/>
    <property type="project" value="InterPro"/>
</dbReference>
<feature type="domain" description="Tim10-like" evidence="4">
    <location>
        <begin position="173"/>
        <end position="232"/>
    </location>
</feature>
<dbReference type="Proteomes" id="UP001146120">
    <property type="component" value="Unassembled WGS sequence"/>
</dbReference>
<comment type="caution">
    <text evidence="5">The sequence shown here is derived from an EMBL/GenBank/DDBJ whole genome shotgun (WGS) entry which is preliminary data.</text>
</comment>
<keyword evidence="2" id="KW-0143">Chaperone</keyword>
<dbReference type="SUPFAM" id="SSF144122">
    <property type="entry name" value="Tim10-like"/>
    <property type="match status" value="1"/>
</dbReference>
<feature type="coiled-coil region" evidence="3">
    <location>
        <begin position="365"/>
        <end position="392"/>
    </location>
</feature>
<dbReference type="InterPro" id="IPR035427">
    <property type="entry name" value="Tim10-like_dom_sf"/>
</dbReference>
<evidence type="ECO:0000313" key="5">
    <source>
        <dbReference type="EMBL" id="DAZ97208.1"/>
    </source>
</evidence>
<dbReference type="Gene3D" id="1.10.287.810">
    <property type="entry name" value="Mitochondrial import inner membrane translocase subunit tim13 like domains"/>
    <property type="match status" value="1"/>
</dbReference>
<dbReference type="InterPro" id="IPR027235">
    <property type="entry name" value="PFD2"/>
</dbReference>
<organism evidence="5 6">
    <name type="scientific">Lagenidium giganteum</name>
    <dbReference type="NCBI Taxonomy" id="4803"/>
    <lineage>
        <taxon>Eukaryota</taxon>
        <taxon>Sar</taxon>
        <taxon>Stramenopiles</taxon>
        <taxon>Oomycota</taxon>
        <taxon>Peronosporomycetes</taxon>
        <taxon>Pythiales</taxon>
        <taxon>Pythiaceae</taxon>
    </lineage>
</organism>
<dbReference type="InterPro" id="IPR004217">
    <property type="entry name" value="Tim10-like"/>
</dbReference>
<evidence type="ECO:0000256" key="2">
    <source>
        <dbReference type="ARBA" id="ARBA00023186"/>
    </source>
</evidence>
<dbReference type="CDD" id="cd23163">
    <property type="entry name" value="Prefoldin_2"/>
    <property type="match status" value="1"/>
</dbReference>